<organism evidence="1 2">
    <name type="scientific">Candidatus Xenolissoclinum pacificiensis L6</name>
    <dbReference type="NCBI Taxonomy" id="1401685"/>
    <lineage>
        <taxon>Bacteria</taxon>
        <taxon>Pseudomonadati</taxon>
        <taxon>Pseudomonadota</taxon>
        <taxon>Alphaproteobacteria</taxon>
        <taxon>Rickettsiales</taxon>
        <taxon>Anaplasmataceae</taxon>
        <taxon>Candidatus Xenolissoclinum</taxon>
    </lineage>
</organism>
<sequence>MYGKFQDNAQIIQSLFDIISKAPNFDNLTFEHKEAYQCFIGYHIRSALSNRG</sequence>
<dbReference type="AlphaFoldDB" id="W2V1D2"/>
<comment type="caution">
    <text evidence="1">The sequence shown here is derived from an EMBL/GenBank/DDBJ whole genome shotgun (WGS) entry which is preliminary data.</text>
</comment>
<dbReference type="EMBL" id="AXCJ01000001">
    <property type="protein sequence ID" value="ETO91930.1"/>
    <property type="molecule type" value="Genomic_DNA"/>
</dbReference>
<evidence type="ECO:0000313" key="1">
    <source>
        <dbReference type="EMBL" id="ETO91930.1"/>
    </source>
</evidence>
<evidence type="ECO:0000313" key="2">
    <source>
        <dbReference type="Proteomes" id="UP000018951"/>
    </source>
</evidence>
<reference evidence="1 2" key="1">
    <citation type="journal article" date="2013" name="PLoS ONE">
        <title>Bacterial endosymbiosis in a chordate host: long-term co-evolution and conservation of secondary metabolism.</title>
        <authorList>
            <person name="Kwan J.C."/>
            <person name="Schmidt E.W."/>
        </authorList>
    </citation>
    <scope>NUCLEOTIDE SEQUENCE [LARGE SCALE GENOMIC DNA]</scope>
    <source>
        <strain evidence="2">L6</strain>
    </source>
</reference>
<dbReference type="Proteomes" id="UP000018951">
    <property type="component" value="Unassembled WGS sequence"/>
</dbReference>
<accession>W2V1D2</accession>
<keyword evidence="2" id="KW-1185">Reference proteome</keyword>
<gene>
    <name evidence="1" type="ORF">P857_1110</name>
</gene>
<proteinExistence type="predicted"/>
<protein>
    <submittedName>
        <fullName evidence="1">Uncharacterized protein</fullName>
    </submittedName>
</protein>
<name>W2V1D2_9RICK</name>